<evidence type="ECO:0000313" key="3">
    <source>
        <dbReference type="EMBL" id="KAK3285395.1"/>
    </source>
</evidence>
<protein>
    <submittedName>
        <fullName evidence="3">Uncharacterized protein</fullName>
    </submittedName>
</protein>
<dbReference type="Proteomes" id="UP001190700">
    <property type="component" value="Unassembled WGS sequence"/>
</dbReference>
<keyword evidence="2" id="KW-1133">Transmembrane helix</keyword>
<name>A0AAE0LHV9_9CHLO</name>
<dbReference type="EMBL" id="LGRX02001843">
    <property type="protein sequence ID" value="KAK3285395.1"/>
    <property type="molecule type" value="Genomic_DNA"/>
</dbReference>
<dbReference type="AlphaFoldDB" id="A0AAE0LHV9"/>
<proteinExistence type="predicted"/>
<keyword evidence="2" id="KW-0472">Membrane</keyword>
<keyword evidence="4" id="KW-1185">Reference proteome</keyword>
<organism evidence="3 4">
    <name type="scientific">Cymbomonas tetramitiformis</name>
    <dbReference type="NCBI Taxonomy" id="36881"/>
    <lineage>
        <taxon>Eukaryota</taxon>
        <taxon>Viridiplantae</taxon>
        <taxon>Chlorophyta</taxon>
        <taxon>Pyramimonadophyceae</taxon>
        <taxon>Pyramimonadales</taxon>
        <taxon>Pyramimonadaceae</taxon>
        <taxon>Cymbomonas</taxon>
    </lineage>
</organism>
<comment type="caution">
    <text evidence="3">The sequence shown here is derived from an EMBL/GenBank/DDBJ whole genome shotgun (WGS) entry which is preliminary data.</text>
</comment>
<sequence length="200" mass="22910">MAKLKSLFSWACIVFGMFVLTFALLHWRKLAQTEISIARRSSKQFENMYRGALEEAAEWRLKYDTERRKSSELALTMKDLERTNDMLVRRADQEQSTSATLKSSSEQLELDLASARSAVEEEVKARADMWGDLQKATSELEKERAAKDEMQQQLDDLEKSNAKMEGRIRDEAAAALRKGADEQEDLEVGEQDYSARMDAE</sequence>
<feature type="transmembrane region" description="Helical" evidence="2">
    <location>
        <begin position="7"/>
        <end position="27"/>
    </location>
</feature>
<gene>
    <name evidence="3" type="ORF">CYMTET_7001</name>
</gene>
<feature type="region of interest" description="Disordered" evidence="1">
    <location>
        <begin position="173"/>
        <end position="200"/>
    </location>
</feature>
<reference evidence="3 4" key="1">
    <citation type="journal article" date="2015" name="Genome Biol. Evol.">
        <title>Comparative Genomics of a Bacterivorous Green Alga Reveals Evolutionary Causalities and Consequences of Phago-Mixotrophic Mode of Nutrition.</title>
        <authorList>
            <person name="Burns J.A."/>
            <person name="Paasch A."/>
            <person name="Narechania A."/>
            <person name="Kim E."/>
        </authorList>
    </citation>
    <scope>NUCLEOTIDE SEQUENCE [LARGE SCALE GENOMIC DNA]</scope>
    <source>
        <strain evidence="3 4">PLY_AMNH</strain>
    </source>
</reference>
<evidence type="ECO:0000313" key="4">
    <source>
        <dbReference type="Proteomes" id="UP001190700"/>
    </source>
</evidence>
<evidence type="ECO:0000256" key="2">
    <source>
        <dbReference type="SAM" id="Phobius"/>
    </source>
</evidence>
<accession>A0AAE0LHV9</accession>
<evidence type="ECO:0000256" key="1">
    <source>
        <dbReference type="SAM" id="MobiDB-lite"/>
    </source>
</evidence>
<keyword evidence="2" id="KW-0812">Transmembrane</keyword>